<evidence type="ECO:0000313" key="3">
    <source>
        <dbReference type="EMBL" id="ABU70344.1"/>
    </source>
</evidence>
<dbReference type="EMBL" id="CP000789">
    <property type="protein sequence ID" value="ABU70344.1"/>
    <property type="molecule type" value="Genomic_DNA"/>
</dbReference>
<dbReference type="Gene3D" id="3.30.428.10">
    <property type="entry name" value="HIT-like"/>
    <property type="match status" value="1"/>
</dbReference>
<protein>
    <recommendedName>
        <fullName evidence="2">HIT domain-containing protein</fullName>
    </recommendedName>
</protein>
<dbReference type="InterPro" id="IPR026026">
    <property type="entry name" value="HIT_Hint"/>
</dbReference>
<dbReference type="AlphaFoldDB" id="A7MT25"/>
<dbReference type="Proteomes" id="UP000008152">
    <property type="component" value="Chromosome I"/>
</dbReference>
<accession>A7MT25</accession>
<dbReference type="PATRIC" id="fig|338187.25.peg.1282"/>
<dbReference type="KEGG" id="vha:VIBHAR_01367"/>
<reference evidence="3 4" key="1">
    <citation type="submission" date="2007-08" db="EMBL/GenBank/DDBJ databases">
        <authorList>
            <consortium name="The Vibrio harveyi Genome Sequencing Project"/>
            <person name="Bassler B."/>
            <person name="Clifton S.W."/>
            <person name="Fulton L."/>
            <person name="Delehaunty K."/>
            <person name="Fronick C."/>
            <person name="Harrison M."/>
            <person name="Markivic C."/>
            <person name="Fulton R."/>
            <person name="Tin-Wollam A.-M."/>
            <person name="Shah N."/>
            <person name="Pepin K."/>
            <person name="Nash W."/>
            <person name="Thiruvilangam P."/>
            <person name="Bhonagiri V."/>
            <person name="Waters C."/>
            <person name="Tu K.C."/>
            <person name="Irgon J."/>
            <person name="Wilson R.K."/>
        </authorList>
    </citation>
    <scope>NUCLEOTIDE SEQUENCE [LARGE SCALE GENOMIC DNA]</scope>
    <source>
        <strain evidence="4">ATCC BAA-1116 / BB120</strain>
    </source>
</reference>
<comment type="caution">
    <text evidence="1">Lacks conserved residue(s) required for the propagation of feature annotation.</text>
</comment>
<dbReference type="InterPro" id="IPR036265">
    <property type="entry name" value="HIT-like_sf"/>
</dbReference>
<name>A7MT25_VIBC1</name>
<dbReference type="InterPro" id="IPR011146">
    <property type="entry name" value="HIT-like"/>
</dbReference>
<organism evidence="3 4">
    <name type="scientific">Vibrio campbellii (strain ATCC BAA-1116)</name>
    <dbReference type="NCBI Taxonomy" id="2902295"/>
    <lineage>
        <taxon>Bacteria</taxon>
        <taxon>Pseudomonadati</taxon>
        <taxon>Pseudomonadota</taxon>
        <taxon>Gammaproteobacteria</taxon>
        <taxon>Vibrionales</taxon>
        <taxon>Vibrionaceae</taxon>
        <taxon>Vibrio</taxon>
    </lineage>
</organism>
<dbReference type="PROSITE" id="PS51084">
    <property type="entry name" value="HIT_2"/>
    <property type="match status" value="1"/>
</dbReference>
<dbReference type="Pfam" id="PF01230">
    <property type="entry name" value="HIT"/>
    <property type="match status" value="1"/>
</dbReference>
<dbReference type="SUPFAM" id="SSF54197">
    <property type="entry name" value="HIT-like"/>
    <property type="match status" value="1"/>
</dbReference>
<sequence>MFYLAYTDVIQFKSDNIMSFELHPQLAKDTTVIGHFPLCVALLHKDNAVPWVILVPKRANLKELHHLPMQEQQQFLLESQAVSQALEATFRPDKLNLGALGNMVPQLHIHHIARFKDDLAWPGPVWGNTKGEFRTEEEQNELLGRIKNVLSLSSIFQKA</sequence>
<proteinExistence type="predicted"/>
<feature type="domain" description="HIT" evidence="2">
    <location>
        <begin position="19"/>
        <end position="121"/>
    </location>
</feature>
<evidence type="ECO:0000256" key="1">
    <source>
        <dbReference type="PROSITE-ProRule" id="PRU00464"/>
    </source>
</evidence>
<gene>
    <name evidence="3" type="ordered locus">VIBHAR_01367</name>
</gene>
<dbReference type="PIRSF" id="PIRSF000714">
    <property type="entry name" value="HIT"/>
    <property type="match status" value="1"/>
</dbReference>
<dbReference type="GO" id="GO:0003824">
    <property type="term" value="F:catalytic activity"/>
    <property type="evidence" value="ECO:0007669"/>
    <property type="project" value="InterPro"/>
</dbReference>
<evidence type="ECO:0000259" key="2">
    <source>
        <dbReference type="PROSITE" id="PS51084"/>
    </source>
</evidence>
<evidence type="ECO:0000313" key="4">
    <source>
        <dbReference type="Proteomes" id="UP000008152"/>
    </source>
</evidence>